<feature type="region of interest" description="Disordered" evidence="1">
    <location>
        <begin position="156"/>
        <end position="176"/>
    </location>
</feature>
<keyword evidence="3" id="KW-1185">Reference proteome</keyword>
<name>A0A2N5N4N7_9BACL</name>
<gene>
    <name evidence="2" type="ORF">B8V81_3732</name>
</gene>
<protein>
    <submittedName>
        <fullName evidence="2">Uncharacterized protein</fullName>
    </submittedName>
</protein>
<reference evidence="2 3" key="1">
    <citation type="submission" date="2017-05" db="EMBL/GenBank/DDBJ databases">
        <title>Functional genome analysis of Paenibacillus pasadenensis strain R16: insights on endophytic life style and antifungal activity.</title>
        <authorList>
            <person name="Passera A."/>
            <person name="Marcolungo L."/>
            <person name="Casati P."/>
            <person name="Brasca M."/>
            <person name="Quaglino F."/>
            <person name="Delledonne M."/>
        </authorList>
    </citation>
    <scope>NUCLEOTIDE SEQUENCE [LARGE SCALE GENOMIC DNA]</scope>
    <source>
        <strain evidence="2 3">R16</strain>
    </source>
</reference>
<organism evidence="2 3">
    <name type="scientific">Paenibacillus pasadenensis</name>
    <dbReference type="NCBI Taxonomy" id="217090"/>
    <lineage>
        <taxon>Bacteria</taxon>
        <taxon>Bacillati</taxon>
        <taxon>Bacillota</taxon>
        <taxon>Bacilli</taxon>
        <taxon>Bacillales</taxon>
        <taxon>Paenibacillaceae</taxon>
        <taxon>Paenibacillus</taxon>
    </lineage>
</organism>
<dbReference type="AlphaFoldDB" id="A0A2N5N4N7"/>
<sequence>MQREARRMEWWYAGCAALLCLSAAAAAWQARALMRRLAETAAELEKASSRTLGETAELAGELRALVGKAEQAAVMAGRQLEKLAPLAEAAGSLQAAADTAGTAARRIAEQAAGTADAAAARVRSAAGKYRPQLEEAIAIADAALEGWMYVRSAASRLRSPACSGGEQGNPNDERRD</sequence>
<comment type="caution">
    <text evidence="2">The sequence shown here is derived from an EMBL/GenBank/DDBJ whole genome shotgun (WGS) entry which is preliminary data.</text>
</comment>
<dbReference type="Proteomes" id="UP000234789">
    <property type="component" value="Unassembled WGS sequence"/>
</dbReference>
<proteinExistence type="predicted"/>
<evidence type="ECO:0000313" key="2">
    <source>
        <dbReference type="EMBL" id="PLT45301.1"/>
    </source>
</evidence>
<dbReference type="EMBL" id="NFEZ01000004">
    <property type="protein sequence ID" value="PLT45301.1"/>
    <property type="molecule type" value="Genomic_DNA"/>
</dbReference>
<evidence type="ECO:0000256" key="1">
    <source>
        <dbReference type="SAM" id="MobiDB-lite"/>
    </source>
</evidence>
<accession>A0A2N5N4N7</accession>
<evidence type="ECO:0000313" key="3">
    <source>
        <dbReference type="Proteomes" id="UP000234789"/>
    </source>
</evidence>